<reference evidence="2" key="1">
    <citation type="journal article" date="2019" name="Int. J. Syst. Evol. Microbiol.">
        <title>The Global Catalogue of Microorganisms (GCM) 10K type strain sequencing project: providing services to taxonomists for standard genome sequencing and annotation.</title>
        <authorList>
            <consortium name="The Broad Institute Genomics Platform"/>
            <consortium name="The Broad Institute Genome Sequencing Center for Infectious Disease"/>
            <person name="Wu L."/>
            <person name="Ma J."/>
        </authorList>
    </citation>
    <scope>NUCLEOTIDE SEQUENCE [LARGE SCALE GENOMIC DNA]</scope>
    <source>
        <strain evidence="2">CGMCC 1.13587</strain>
    </source>
</reference>
<dbReference type="SUPFAM" id="SSF54285">
    <property type="entry name" value="MoaD/ThiS"/>
    <property type="match status" value="1"/>
</dbReference>
<dbReference type="Proteomes" id="UP001596111">
    <property type="component" value="Unassembled WGS sequence"/>
</dbReference>
<name>A0ABW0T465_9GAMM</name>
<dbReference type="Gene3D" id="3.10.20.30">
    <property type="match status" value="1"/>
</dbReference>
<dbReference type="RefSeq" id="WP_377330044.1">
    <property type="nucleotide sequence ID" value="NZ_JBHSNG010000038.1"/>
</dbReference>
<sequence>MQIIVNGVERRLRATTLAQALDELDYGDTIIATALNGRFVAAAARASTVLANGDALEIVAPMQGG</sequence>
<dbReference type="InterPro" id="IPR010035">
    <property type="entry name" value="Thi_S"/>
</dbReference>
<dbReference type="EMBL" id="JBHSNG010000038">
    <property type="protein sequence ID" value="MFC5583220.1"/>
    <property type="molecule type" value="Genomic_DNA"/>
</dbReference>
<dbReference type="InterPro" id="IPR016155">
    <property type="entry name" value="Mopterin_synth/thiamin_S_b"/>
</dbReference>
<evidence type="ECO:0000313" key="2">
    <source>
        <dbReference type="Proteomes" id="UP001596111"/>
    </source>
</evidence>
<comment type="caution">
    <text evidence="1">The sequence shown here is derived from an EMBL/GenBank/DDBJ whole genome shotgun (WGS) entry which is preliminary data.</text>
</comment>
<protein>
    <submittedName>
        <fullName evidence="1">Sulfur carrier protein ThiS</fullName>
    </submittedName>
</protein>
<dbReference type="InterPro" id="IPR003749">
    <property type="entry name" value="ThiS/MoaD-like"/>
</dbReference>
<dbReference type="InterPro" id="IPR012675">
    <property type="entry name" value="Beta-grasp_dom_sf"/>
</dbReference>
<accession>A0ABW0T465</accession>
<dbReference type="CDD" id="cd00565">
    <property type="entry name" value="Ubl_ThiS"/>
    <property type="match status" value="1"/>
</dbReference>
<dbReference type="PANTHER" id="PTHR34472:SF1">
    <property type="entry name" value="SULFUR CARRIER PROTEIN THIS"/>
    <property type="match status" value="1"/>
</dbReference>
<keyword evidence="2" id="KW-1185">Reference proteome</keyword>
<gene>
    <name evidence="1" type="primary">thiS</name>
    <name evidence="1" type="ORF">ACFPPB_19075</name>
</gene>
<dbReference type="PANTHER" id="PTHR34472">
    <property type="entry name" value="SULFUR CARRIER PROTEIN THIS"/>
    <property type="match status" value="1"/>
</dbReference>
<proteinExistence type="predicted"/>
<dbReference type="NCBIfam" id="TIGR01683">
    <property type="entry name" value="thiS"/>
    <property type="match status" value="1"/>
</dbReference>
<dbReference type="Pfam" id="PF02597">
    <property type="entry name" value="ThiS"/>
    <property type="match status" value="1"/>
</dbReference>
<organism evidence="1 2">
    <name type="scientific">Rhodanobacter terrae</name>
    <dbReference type="NCBI Taxonomy" id="418647"/>
    <lineage>
        <taxon>Bacteria</taxon>
        <taxon>Pseudomonadati</taxon>
        <taxon>Pseudomonadota</taxon>
        <taxon>Gammaproteobacteria</taxon>
        <taxon>Lysobacterales</taxon>
        <taxon>Rhodanobacteraceae</taxon>
        <taxon>Rhodanobacter</taxon>
    </lineage>
</organism>
<evidence type="ECO:0000313" key="1">
    <source>
        <dbReference type="EMBL" id="MFC5583220.1"/>
    </source>
</evidence>